<evidence type="ECO:0000259" key="5">
    <source>
        <dbReference type="PROSITE" id="PS51085"/>
    </source>
</evidence>
<dbReference type="Gene3D" id="1.10.150.120">
    <property type="entry name" value="[2Fe-2S]-binding domain"/>
    <property type="match status" value="1"/>
</dbReference>
<organism evidence="6 7">
    <name type="scientific">Rhodocytophaga aerolata</name>
    <dbReference type="NCBI Taxonomy" id="455078"/>
    <lineage>
        <taxon>Bacteria</taxon>
        <taxon>Pseudomonadati</taxon>
        <taxon>Bacteroidota</taxon>
        <taxon>Cytophagia</taxon>
        <taxon>Cytophagales</taxon>
        <taxon>Rhodocytophagaceae</taxon>
        <taxon>Rhodocytophaga</taxon>
    </lineage>
</organism>
<evidence type="ECO:0000256" key="4">
    <source>
        <dbReference type="ARBA" id="ARBA00023014"/>
    </source>
</evidence>
<dbReference type="InterPro" id="IPR001041">
    <property type="entry name" value="2Fe-2S_ferredoxin-type"/>
</dbReference>
<name>A0ABT8REB1_9BACT</name>
<dbReference type="RefSeq" id="WP_302041249.1">
    <property type="nucleotide sequence ID" value="NZ_JAUKPO010000030.1"/>
</dbReference>
<dbReference type="PANTHER" id="PTHR44379:SF2">
    <property type="entry name" value="BLR6218 PROTEIN"/>
    <property type="match status" value="1"/>
</dbReference>
<feature type="domain" description="2Fe-2S ferredoxin-type" evidence="5">
    <location>
        <begin position="8"/>
        <end position="84"/>
    </location>
</feature>
<dbReference type="InterPro" id="IPR036884">
    <property type="entry name" value="2Fe-2S-bd_dom_sf"/>
</dbReference>
<dbReference type="InterPro" id="IPR051452">
    <property type="entry name" value="Diverse_Oxidoreductases"/>
</dbReference>
<evidence type="ECO:0000256" key="2">
    <source>
        <dbReference type="ARBA" id="ARBA00022723"/>
    </source>
</evidence>
<evidence type="ECO:0000256" key="1">
    <source>
        <dbReference type="ARBA" id="ARBA00022714"/>
    </source>
</evidence>
<dbReference type="CDD" id="cd00207">
    <property type="entry name" value="fer2"/>
    <property type="match status" value="1"/>
</dbReference>
<dbReference type="EMBL" id="JAUKPO010000030">
    <property type="protein sequence ID" value="MDO1450449.1"/>
    <property type="molecule type" value="Genomic_DNA"/>
</dbReference>
<keyword evidence="2" id="KW-0479">Metal-binding</keyword>
<evidence type="ECO:0000313" key="6">
    <source>
        <dbReference type="EMBL" id="MDO1450449.1"/>
    </source>
</evidence>
<dbReference type="PANTHER" id="PTHR44379">
    <property type="entry name" value="OXIDOREDUCTASE WITH IRON-SULFUR SUBUNIT"/>
    <property type="match status" value="1"/>
</dbReference>
<sequence>MSTEKMKAKITIHVNGRKHTVNVDPSMPLLYVLRNYLELNGPKYGCGQELCGSCMVLIDNKALPSCRLPVDTLQNKAITTLEGLVRKDGKLHPVQQAFVDQQAAQCGYCLNGMVISAAALLEENKSPDEEAIRTHLQRVLCRCGSHSRVIKAVKQAAQPISPKDKQTQE</sequence>
<dbReference type="InterPro" id="IPR002888">
    <property type="entry name" value="2Fe-2S-bd"/>
</dbReference>
<dbReference type="Gene3D" id="3.10.20.30">
    <property type="match status" value="1"/>
</dbReference>
<dbReference type="InterPro" id="IPR036010">
    <property type="entry name" value="2Fe-2S_ferredoxin-like_sf"/>
</dbReference>
<dbReference type="SUPFAM" id="SSF47741">
    <property type="entry name" value="CO dehydrogenase ISP C-domain like"/>
    <property type="match status" value="1"/>
</dbReference>
<accession>A0ABT8REB1</accession>
<keyword evidence="1" id="KW-0001">2Fe-2S</keyword>
<evidence type="ECO:0000313" key="7">
    <source>
        <dbReference type="Proteomes" id="UP001168528"/>
    </source>
</evidence>
<dbReference type="Proteomes" id="UP001168528">
    <property type="component" value="Unassembled WGS sequence"/>
</dbReference>
<dbReference type="InterPro" id="IPR012675">
    <property type="entry name" value="Beta-grasp_dom_sf"/>
</dbReference>
<dbReference type="PROSITE" id="PS51085">
    <property type="entry name" value="2FE2S_FER_2"/>
    <property type="match status" value="1"/>
</dbReference>
<dbReference type="Pfam" id="PF00111">
    <property type="entry name" value="Fer2"/>
    <property type="match status" value="1"/>
</dbReference>
<protein>
    <submittedName>
        <fullName evidence="6">(2Fe-2S)-binding protein</fullName>
    </submittedName>
</protein>
<dbReference type="Pfam" id="PF01799">
    <property type="entry name" value="Fer2_2"/>
    <property type="match status" value="1"/>
</dbReference>
<keyword evidence="4" id="KW-0411">Iron-sulfur</keyword>
<gene>
    <name evidence="6" type="ORF">Q0590_29510</name>
</gene>
<dbReference type="SUPFAM" id="SSF54292">
    <property type="entry name" value="2Fe-2S ferredoxin-like"/>
    <property type="match status" value="1"/>
</dbReference>
<keyword evidence="7" id="KW-1185">Reference proteome</keyword>
<comment type="caution">
    <text evidence="6">The sequence shown here is derived from an EMBL/GenBank/DDBJ whole genome shotgun (WGS) entry which is preliminary data.</text>
</comment>
<reference evidence="6" key="1">
    <citation type="submission" date="2023-07" db="EMBL/GenBank/DDBJ databases">
        <title>The genome sequence of Rhodocytophaga aerolata KACC 12507.</title>
        <authorList>
            <person name="Zhang X."/>
        </authorList>
    </citation>
    <scope>NUCLEOTIDE SEQUENCE</scope>
    <source>
        <strain evidence="6">KACC 12507</strain>
    </source>
</reference>
<proteinExistence type="predicted"/>
<evidence type="ECO:0000256" key="3">
    <source>
        <dbReference type="ARBA" id="ARBA00023004"/>
    </source>
</evidence>
<keyword evidence="3" id="KW-0408">Iron</keyword>